<gene>
    <name evidence="2" type="ORF">ACJIZ3_003660</name>
</gene>
<dbReference type="Proteomes" id="UP001634393">
    <property type="component" value="Unassembled WGS sequence"/>
</dbReference>
<feature type="compositionally biased region" description="Polar residues" evidence="1">
    <location>
        <begin position="1"/>
        <end position="38"/>
    </location>
</feature>
<evidence type="ECO:0000256" key="1">
    <source>
        <dbReference type="SAM" id="MobiDB-lite"/>
    </source>
</evidence>
<dbReference type="Pfam" id="PF03004">
    <property type="entry name" value="Transposase_24"/>
    <property type="match status" value="1"/>
</dbReference>
<evidence type="ECO:0000313" key="2">
    <source>
        <dbReference type="EMBL" id="KAL3846257.1"/>
    </source>
</evidence>
<comment type="caution">
    <text evidence="2">The sequence shown here is derived from an EMBL/GenBank/DDBJ whole genome shotgun (WGS) entry which is preliminary data.</text>
</comment>
<sequence length="271" mass="31505">MHDPNPSSHSYIPSPNASHPQSDYDDVSSTPPETSQGNKKGGRGPTRLPRSWDDIKLKVEFNEHNQPIGENAPKLAHQMGRVVRDANKFPPSTKDWRQIDRSNKEAKWLELKLGKLWREWKAELKKFHYSIYETDEERLAHLPPRMDKVEWEKLVNIWSNDPHARKISEQNRANRTQLRTYHRTGKKGYPSLRAEMFIEKGEEPSNFDVWMKANTPKNGQHDAYTASTIERLTNLISENPEAMNSKEMKDQILDVVLGPEKHGRLRTYGFE</sequence>
<organism evidence="2 3">
    <name type="scientific">Penstemon smallii</name>
    <dbReference type="NCBI Taxonomy" id="265156"/>
    <lineage>
        <taxon>Eukaryota</taxon>
        <taxon>Viridiplantae</taxon>
        <taxon>Streptophyta</taxon>
        <taxon>Embryophyta</taxon>
        <taxon>Tracheophyta</taxon>
        <taxon>Spermatophyta</taxon>
        <taxon>Magnoliopsida</taxon>
        <taxon>eudicotyledons</taxon>
        <taxon>Gunneridae</taxon>
        <taxon>Pentapetalae</taxon>
        <taxon>asterids</taxon>
        <taxon>lamiids</taxon>
        <taxon>Lamiales</taxon>
        <taxon>Plantaginaceae</taxon>
        <taxon>Cheloneae</taxon>
        <taxon>Penstemon</taxon>
    </lineage>
</organism>
<dbReference type="PANTHER" id="PTHR33144:SF25">
    <property type="entry name" value="DUF4216 DOMAIN-CONTAINING PROTEIN"/>
    <property type="match status" value="1"/>
</dbReference>
<proteinExistence type="predicted"/>
<reference evidence="2 3" key="1">
    <citation type="submission" date="2024-12" db="EMBL/GenBank/DDBJ databases">
        <title>The unique morphological basis and parallel evolutionary history of personate flowers in Penstemon.</title>
        <authorList>
            <person name="Depatie T.H."/>
            <person name="Wessinger C.A."/>
        </authorList>
    </citation>
    <scope>NUCLEOTIDE SEQUENCE [LARGE SCALE GENOMIC DNA]</scope>
    <source>
        <strain evidence="2">WTNN_2</strain>
        <tissue evidence="2">Leaf</tissue>
    </source>
</reference>
<dbReference type="PANTHER" id="PTHR33144">
    <property type="entry name" value="OS10G0409366 PROTEIN-RELATED"/>
    <property type="match status" value="1"/>
</dbReference>
<protein>
    <submittedName>
        <fullName evidence="2">Uncharacterized protein</fullName>
    </submittedName>
</protein>
<evidence type="ECO:0000313" key="3">
    <source>
        <dbReference type="Proteomes" id="UP001634393"/>
    </source>
</evidence>
<name>A0ABD3U9U2_9LAMI</name>
<dbReference type="InterPro" id="IPR004252">
    <property type="entry name" value="Probable_transposase_24"/>
</dbReference>
<accession>A0ABD3U9U2</accession>
<keyword evidence="3" id="KW-1185">Reference proteome</keyword>
<dbReference type="AlphaFoldDB" id="A0ABD3U9U2"/>
<dbReference type="EMBL" id="JBJXBP010000002">
    <property type="protein sequence ID" value="KAL3846257.1"/>
    <property type="molecule type" value="Genomic_DNA"/>
</dbReference>
<feature type="region of interest" description="Disordered" evidence="1">
    <location>
        <begin position="1"/>
        <end position="54"/>
    </location>
</feature>